<dbReference type="PANTHER" id="PTHR21180:SF32">
    <property type="entry name" value="ENDONUCLEASE_EXONUCLEASE_PHOSPHATASE FAMILY DOMAIN-CONTAINING PROTEIN 1"/>
    <property type="match status" value="1"/>
</dbReference>
<dbReference type="GO" id="GO:0003677">
    <property type="term" value="F:DNA binding"/>
    <property type="evidence" value="ECO:0007669"/>
    <property type="project" value="UniProtKB-KW"/>
</dbReference>
<organism evidence="1 2">
    <name type="scientific">Phormidesmis priestleyi Ana</name>
    <dbReference type="NCBI Taxonomy" id="1666911"/>
    <lineage>
        <taxon>Bacteria</taxon>
        <taxon>Bacillati</taxon>
        <taxon>Cyanobacteriota</taxon>
        <taxon>Cyanophyceae</taxon>
        <taxon>Leptolyngbyales</taxon>
        <taxon>Leptolyngbyaceae</taxon>
        <taxon>Phormidesmis</taxon>
    </lineage>
</organism>
<evidence type="ECO:0000313" key="2">
    <source>
        <dbReference type="Proteomes" id="UP000050465"/>
    </source>
</evidence>
<reference evidence="1 2" key="1">
    <citation type="submission" date="2015-09" db="EMBL/GenBank/DDBJ databases">
        <title>Identification and resolution of microdiversity through metagenomic sequencing of parallel consortia.</title>
        <authorList>
            <person name="Nelson W.C."/>
            <person name="Romine M.F."/>
            <person name="Lindemann S.R."/>
        </authorList>
    </citation>
    <scope>NUCLEOTIDE SEQUENCE [LARGE SCALE GENOMIC DNA]</scope>
    <source>
        <strain evidence="1">Ana</strain>
    </source>
</reference>
<name>A0A0P8BUB1_9CYAN</name>
<evidence type="ECO:0000313" key="1">
    <source>
        <dbReference type="EMBL" id="KPQ37663.1"/>
    </source>
</evidence>
<dbReference type="InterPro" id="IPR010994">
    <property type="entry name" value="RuvA_2-like"/>
</dbReference>
<dbReference type="AlphaFoldDB" id="A0A0P8BUB1"/>
<dbReference type="Gene3D" id="1.10.150.320">
    <property type="entry name" value="Photosystem II 12 kDa extrinsic protein"/>
    <property type="match status" value="1"/>
</dbReference>
<dbReference type="GO" id="GO:0015628">
    <property type="term" value="P:protein secretion by the type II secretion system"/>
    <property type="evidence" value="ECO:0007669"/>
    <property type="project" value="TreeGrafter"/>
</dbReference>
<dbReference type="SUPFAM" id="SSF81585">
    <property type="entry name" value="PsbU/PolX domain-like"/>
    <property type="match status" value="1"/>
</dbReference>
<keyword evidence="1" id="KW-0238">DNA-binding</keyword>
<sequence length="173" mass="19743">MLKKFLALGHPLRRRLQQLPYYRFESFTEIQLAASWGIYIEANTASTDDWLRLPGISIHQARLLAQLSTNGLSFNCIEDIAAALGVPVEQVRPWEIILRFCYYEAQQALEPIAVDVNTATAEQLTAVPMIDPFLSRAIIHYRKSGPYRDLADLQARLRLTTPVTAQLLHYLKF</sequence>
<dbReference type="GO" id="GO:0015627">
    <property type="term" value="C:type II protein secretion system complex"/>
    <property type="evidence" value="ECO:0007669"/>
    <property type="project" value="TreeGrafter"/>
</dbReference>
<comment type="caution">
    <text evidence="1">The sequence shown here is derived from an EMBL/GenBank/DDBJ whole genome shotgun (WGS) entry which is preliminary data.</text>
</comment>
<dbReference type="Pfam" id="PF12836">
    <property type="entry name" value="HHH_3"/>
    <property type="match status" value="1"/>
</dbReference>
<gene>
    <name evidence="1" type="ORF">HLUCCA11_01020</name>
</gene>
<proteinExistence type="predicted"/>
<dbReference type="PANTHER" id="PTHR21180">
    <property type="entry name" value="ENDONUCLEASE/EXONUCLEASE/PHOSPHATASE FAMILY DOMAIN-CONTAINING PROTEIN 1"/>
    <property type="match status" value="1"/>
</dbReference>
<dbReference type="EMBL" id="LJZR01000001">
    <property type="protein sequence ID" value="KPQ37663.1"/>
    <property type="molecule type" value="Genomic_DNA"/>
</dbReference>
<dbReference type="STRING" id="1666911.HLUCCA11_01020"/>
<accession>A0A0P8BUB1</accession>
<dbReference type="SUPFAM" id="SSF47781">
    <property type="entry name" value="RuvA domain 2-like"/>
    <property type="match status" value="1"/>
</dbReference>
<protein>
    <submittedName>
        <fullName evidence="1">DNA-binding protein</fullName>
    </submittedName>
</protein>
<dbReference type="InterPro" id="IPR051675">
    <property type="entry name" value="Endo/Exo/Phosphatase_dom_1"/>
</dbReference>
<dbReference type="Proteomes" id="UP000050465">
    <property type="component" value="Unassembled WGS sequence"/>
</dbReference>